<evidence type="ECO:0000256" key="2">
    <source>
        <dbReference type="ARBA" id="ARBA00022490"/>
    </source>
</evidence>
<evidence type="ECO:0000313" key="9">
    <source>
        <dbReference type="Proteomes" id="UP000043764"/>
    </source>
</evidence>
<organism evidence="8 9">
    <name type="scientific">Phaeobacter italicus</name>
    <dbReference type="NCBI Taxonomy" id="481446"/>
    <lineage>
        <taxon>Bacteria</taxon>
        <taxon>Pseudomonadati</taxon>
        <taxon>Pseudomonadota</taxon>
        <taxon>Alphaproteobacteria</taxon>
        <taxon>Rhodobacterales</taxon>
        <taxon>Roseobacteraceae</taxon>
        <taxon>Phaeobacter</taxon>
    </lineage>
</organism>
<sequence>MTIIKDGELVLYGSVGASFFGERYFEDIDVLEALEELGDDADITVRVNSGGGYTDQGIAIYNALKAHGGEVTVVVDGVAASAASLISMAGDQIIMRRGATMMLHDPSGFASGMADEIAIAVRALDRIGAVMASIYAEQSGDDPDDLRKEMKAELWLTGEEAVKRGFATASEDVKAAKAAAFDYGAYAHSPKKLVAMASKRNWKLPLERPMAAFAASLHRQSKETESMANPPQNVAPVAAAPTSAAPAAPAVPPAASVAAPQVSQDAAVARVQEILTHSAAQGAARAQAEHLAFNCPQLDAQQAVAVLEAGLAPSGAPVDAAQAQASQQGAAPVQQPASGGYEANRLNQMTATLAQPQLAGAGDPSPKPTALADAVGRLNKQRR</sequence>
<dbReference type="GO" id="GO:0009368">
    <property type="term" value="C:endopeptidase Clp complex"/>
    <property type="evidence" value="ECO:0007669"/>
    <property type="project" value="TreeGrafter"/>
</dbReference>
<dbReference type="RefSeq" id="WP_050672525.1">
    <property type="nucleotide sequence ID" value="NZ_CVRL01000006.1"/>
</dbReference>
<evidence type="ECO:0000256" key="3">
    <source>
        <dbReference type="ARBA" id="ARBA00022670"/>
    </source>
</evidence>
<name>A0A0H5CYY7_9RHOB</name>
<protein>
    <recommendedName>
        <fullName evidence="6">ATP-dependent Clp protease proteolytic subunit</fullName>
    </recommendedName>
</protein>
<reference evidence="9" key="1">
    <citation type="submission" date="2015-05" db="EMBL/GenBank/DDBJ databases">
        <authorList>
            <person name="Rodrigo-Torres Lidia"/>
            <person name="Arahal R.David."/>
        </authorList>
    </citation>
    <scope>NUCLEOTIDE SEQUENCE [LARGE SCALE GENOMIC DNA]</scope>
    <source>
        <strain evidence="9">CECT 7321</strain>
    </source>
</reference>
<dbReference type="CDD" id="cd07016">
    <property type="entry name" value="S14_ClpP_1"/>
    <property type="match status" value="1"/>
</dbReference>
<dbReference type="GO" id="GO:0051117">
    <property type="term" value="F:ATPase binding"/>
    <property type="evidence" value="ECO:0007669"/>
    <property type="project" value="TreeGrafter"/>
</dbReference>
<dbReference type="GO" id="GO:0006515">
    <property type="term" value="P:protein quality control for misfolded or incompletely synthesized proteins"/>
    <property type="evidence" value="ECO:0007669"/>
    <property type="project" value="TreeGrafter"/>
</dbReference>
<keyword evidence="5" id="KW-0720">Serine protease</keyword>
<keyword evidence="3 8" id="KW-0645">Protease</keyword>
<evidence type="ECO:0000256" key="6">
    <source>
        <dbReference type="RuleBase" id="RU003567"/>
    </source>
</evidence>
<keyword evidence="4 8" id="KW-0378">Hydrolase</keyword>
<feature type="compositionally biased region" description="Low complexity" evidence="7">
    <location>
        <begin position="228"/>
        <end position="250"/>
    </location>
</feature>
<evidence type="ECO:0000256" key="4">
    <source>
        <dbReference type="ARBA" id="ARBA00022801"/>
    </source>
</evidence>
<dbReference type="GO" id="GO:0004176">
    <property type="term" value="F:ATP-dependent peptidase activity"/>
    <property type="evidence" value="ECO:0007669"/>
    <property type="project" value="InterPro"/>
</dbReference>
<evidence type="ECO:0000256" key="7">
    <source>
        <dbReference type="SAM" id="MobiDB-lite"/>
    </source>
</evidence>
<accession>A0A0H5CYY7</accession>
<feature type="region of interest" description="Disordered" evidence="7">
    <location>
        <begin position="321"/>
        <end position="383"/>
    </location>
</feature>
<dbReference type="NCBIfam" id="NF045542">
    <property type="entry name" value="Clp_rel_HeadMat"/>
    <property type="match status" value="1"/>
</dbReference>
<dbReference type="SUPFAM" id="SSF52096">
    <property type="entry name" value="ClpP/crotonase"/>
    <property type="match status" value="1"/>
</dbReference>
<dbReference type="GO" id="GO:0004252">
    <property type="term" value="F:serine-type endopeptidase activity"/>
    <property type="evidence" value="ECO:0007669"/>
    <property type="project" value="InterPro"/>
</dbReference>
<dbReference type="PRINTS" id="PR00127">
    <property type="entry name" value="CLPPROTEASEP"/>
</dbReference>
<evidence type="ECO:0000256" key="5">
    <source>
        <dbReference type="ARBA" id="ARBA00022825"/>
    </source>
</evidence>
<dbReference type="PANTHER" id="PTHR10381:SF70">
    <property type="entry name" value="ATP-DEPENDENT CLP PROTEASE PROTEOLYTIC SUBUNIT"/>
    <property type="match status" value="1"/>
</dbReference>
<feature type="compositionally biased region" description="Low complexity" evidence="7">
    <location>
        <begin position="321"/>
        <end position="339"/>
    </location>
</feature>
<feature type="region of interest" description="Disordered" evidence="7">
    <location>
        <begin position="218"/>
        <end position="250"/>
    </location>
</feature>
<dbReference type="Pfam" id="PF00574">
    <property type="entry name" value="CLP_protease"/>
    <property type="match status" value="1"/>
</dbReference>
<keyword evidence="9" id="KW-1185">Reference proteome</keyword>
<dbReference type="PANTHER" id="PTHR10381">
    <property type="entry name" value="ATP-DEPENDENT CLP PROTEASE PROTEOLYTIC SUBUNIT"/>
    <property type="match status" value="1"/>
</dbReference>
<dbReference type="AlphaFoldDB" id="A0A0H5CYY7"/>
<feature type="compositionally biased region" description="Polar residues" evidence="7">
    <location>
        <begin position="345"/>
        <end position="355"/>
    </location>
</feature>
<proteinExistence type="inferred from homology"/>
<evidence type="ECO:0000256" key="1">
    <source>
        <dbReference type="ARBA" id="ARBA00007039"/>
    </source>
</evidence>
<dbReference type="Gene3D" id="3.90.226.10">
    <property type="entry name" value="2-enoyl-CoA Hydratase, Chain A, domain 1"/>
    <property type="match status" value="1"/>
</dbReference>
<dbReference type="InterPro" id="IPR023562">
    <property type="entry name" value="ClpP/TepA"/>
</dbReference>
<dbReference type="InterPro" id="IPR029045">
    <property type="entry name" value="ClpP/crotonase-like_dom_sf"/>
</dbReference>
<comment type="similarity">
    <text evidence="1 6">Belongs to the peptidase S14 family.</text>
</comment>
<dbReference type="InterPro" id="IPR001907">
    <property type="entry name" value="ClpP"/>
</dbReference>
<evidence type="ECO:0000313" key="8">
    <source>
        <dbReference type="EMBL" id="CRL09743.1"/>
    </source>
</evidence>
<dbReference type="Proteomes" id="UP000043764">
    <property type="component" value="Unassembled WGS sequence"/>
</dbReference>
<gene>
    <name evidence="8" type="primary">clpP1</name>
    <name evidence="8" type="ORF">NIT7321_00577</name>
</gene>
<dbReference type="EMBL" id="CVRL01000006">
    <property type="protein sequence ID" value="CRL09743.1"/>
    <property type="molecule type" value="Genomic_DNA"/>
</dbReference>
<keyword evidence="2" id="KW-0963">Cytoplasm</keyword>